<dbReference type="AlphaFoldDB" id="A0AAV4PWZ9"/>
<comment type="caution">
    <text evidence="1">The sequence shown here is derived from an EMBL/GenBank/DDBJ whole genome shotgun (WGS) entry which is preliminary data.</text>
</comment>
<protein>
    <submittedName>
        <fullName evidence="1">Uncharacterized protein</fullName>
    </submittedName>
</protein>
<dbReference type="Proteomes" id="UP001054945">
    <property type="component" value="Unassembled WGS sequence"/>
</dbReference>
<proteinExistence type="predicted"/>
<sequence length="75" mass="8421">MQCNYYSPSRFVKVSVRNFKLQHLPTPRSKIVCVVRTFGWEGRVLLVKGQVWGGVGVESVIGEDEDEIVPQNLSG</sequence>
<reference evidence="1 2" key="1">
    <citation type="submission" date="2021-06" db="EMBL/GenBank/DDBJ databases">
        <title>Caerostris extrusa draft genome.</title>
        <authorList>
            <person name="Kono N."/>
            <person name="Arakawa K."/>
        </authorList>
    </citation>
    <scope>NUCLEOTIDE SEQUENCE [LARGE SCALE GENOMIC DNA]</scope>
</reference>
<evidence type="ECO:0000313" key="2">
    <source>
        <dbReference type="Proteomes" id="UP001054945"/>
    </source>
</evidence>
<accession>A0AAV4PWZ9</accession>
<keyword evidence="2" id="KW-1185">Reference proteome</keyword>
<name>A0AAV4PWZ9_CAEEX</name>
<gene>
    <name evidence="1" type="ORF">CEXT_429681</name>
</gene>
<dbReference type="EMBL" id="BPLR01005391">
    <property type="protein sequence ID" value="GIY01948.1"/>
    <property type="molecule type" value="Genomic_DNA"/>
</dbReference>
<evidence type="ECO:0000313" key="1">
    <source>
        <dbReference type="EMBL" id="GIY01948.1"/>
    </source>
</evidence>
<organism evidence="1 2">
    <name type="scientific">Caerostris extrusa</name>
    <name type="common">Bark spider</name>
    <name type="synonym">Caerostris bankana</name>
    <dbReference type="NCBI Taxonomy" id="172846"/>
    <lineage>
        <taxon>Eukaryota</taxon>
        <taxon>Metazoa</taxon>
        <taxon>Ecdysozoa</taxon>
        <taxon>Arthropoda</taxon>
        <taxon>Chelicerata</taxon>
        <taxon>Arachnida</taxon>
        <taxon>Araneae</taxon>
        <taxon>Araneomorphae</taxon>
        <taxon>Entelegynae</taxon>
        <taxon>Araneoidea</taxon>
        <taxon>Araneidae</taxon>
        <taxon>Caerostris</taxon>
    </lineage>
</organism>